<name>Q22TM9_TETTS</name>
<reference evidence="5" key="1">
    <citation type="journal article" date="2006" name="PLoS Biol.">
        <title>Macronuclear genome sequence of the ciliate Tetrahymena thermophila, a model eukaryote.</title>
        <authorList>
            <person name="Eisen J.A."/>
            <person name="Coyne R.S."/>
            <person name="Wu M."/>
            <person name="Wu D."/>
            <person name="Thiagarajan M."/>
            <person name="Wortman J.R."/>
            <person name="Badger J.H."/>
            <person name="Ren Q."/>
            <person name="Amedeo P."/>
            <person name="Jones K.M."/>
            <person name="Tallon L.J."/>
            <person name="Delcher A.L."/>
            <person name="Salzberg S.L."/>
            <person name="Silva J.C."/>
            <person name="Haas B.J."/>
            <person name="Majoros W.H."/>
            <person name="Farzad M."/>
            <person name="Carlton J.M."/>
            <person name="Smith R.K. Jr."/>
            <person name="Garg J."/>
            <person name="Pearlman R.E."/>
            <person name="Karrer K.M."/>
            <person name="Sun L."/>
            <person name="Manning G."/>
            <person name="Elde N.C."/>
            <person name="Turkewitz A.P."/>
            <person name="Asai D.J."/>
            <person name="Wilkes D.E."/>
            <person name="Wang Y."/>
            <person name="Cai H."/>
            <person name="Collins K."/>
            <person name="Stewart B.A."/>
            <person name="Lee S.R."/>
            <person name="Wilamowska K."/>
            <person name="Weinberg Z."/>
            <person name="Ruzzo W.L."/>
            <person name="Wloga D."/>
            <person name="Gaertig J."/>
            <person name="Frankel J."/>
            <person name="Tsao C.-C."/>
            <person name="Gorovsky M.A."/>
            <person name="Keeling P.J."/>
            <person name="Waller R.F."/>
            <person name="Patron N.J."/>
            <person name="Cherry J.M."/>
            <person name="Stover N.A."/>
            <person name="Krieger C.J."/>
            <person name="del Toro C."/>
            <person name="Ryder H.F."/>
            <person name="Williamson S.C."/>
            <person name="Barbeau R.A."/>
            <person name="Hamilton E.P."/>
            <person name="Orias E."/>
        </authorList>
    </citation>
    <scope>NUCLEOTIDE SEQUENCE [LARGE SCALE GENOMIC DNA]</scope>
    <source>
        <strain evidence="5">SB210</strain>
    </source>
</reference>
<dbReference type="GO" id="GO:0003254">
    <property type="term" value="P:regulation of membrane depolarization"/>
    <property type="evidence" value="ECO:0007669"/>
    <property type="project" value="TreeGrafter"/>
</dbReference>
<feature type="transmembrane region" description="Helical" evidence="2">
    <location>
        <begin position="433"/>
        <end position="458"/>
    </location>
</feature>
<dbReference type="OrthoDB" id="421226at2759"/>
<dbReference type="InterPro" id="IPR013099">
    <property type="entry name" value="K_chnl_dom"/>
</dbReference>
<feature type="compositionally biased region" description="Low complexity" evidence="1">
    <location>
        <begin position="877"/>
        <end position="892"/>
    </location>
</feature>
<dbReference type="eggNOG" id="KOG0498">
    <property type="taxonomic scope" value="Eukaryota"/>
</dbReference>
<dbReference type="PROSITE" id="PS50042">
    <property type="entry name" value="CNMP_BINDING_3"/>
    <property type="match status" value="1"/>
</dbReference>
<dbReference type="SMART" id="SM00100">
    <property type="entry name" value="cNMP"/>
    <property type="match status" value="1"/>
</dbReference>
<proteinExistence type="predicted"/>
<protein>
    <submittedName>
        <fullName evidence="4">Cation channel family protein</fullName>
    </submittedName>
</protein>
<dbReference type="GeneID" id="7836381"/>
<dbReference type="GO" id="GO:0035725">
    <property type="term" value="P:sodium ion transmembrane transport"/>
    <property type="evidence" value="ECO:0007669"/>
    <property type="project" value="TreeGrafter"/>
</dbReference>
<dbReference type="InterPro" id="IPR018490">
    <property type="entry name" value="cNMP-bd_dom_sf"/>
</dbReference>
<dbReference type="Pfam" id="PF07885">
    <property type="entry name" value="Ion_trans_2"/>
    <property type="match status" value="1"/>
</dbReference>
<feature type="transmembrane region" description="Helical" evidence="2">
    <location>
        <begin position="250"/>
        <end position="270"/>
    </location>
</feature>
<dbReference type="CDD" id="cd00038">
    <property type="entry name" value="CAP_ED"/>
    <property type="match status" value="1"/>
</dbReference>
<evidence type="ECO:0000313" key="4">
    <source>
        <dbReference type="EMBL" id="EAR88409.2"/>
    </source>
</evidence>
<keyword evidence="2" id="KW-1133">Transmembrane helix</keyword>
<feature type="compositionally biased region" description="Low complexity" evidence="1">
    <location>
        <begin position="819"/>
        <end position="835"/>
    </location>
</feature>
<dbReference type="InterPro" id="IPR000595">
    <property type="entry name" value="cNMP-bd_dom"/>
</dbReference>
<feature type="transmembrane region" description="Helical" evidence="2">
    <location>
        <begin position="357"/>
        <end position="378"/>
    </location>
</feature>
<dbReference type="EMBL" id="GG662840">
    <property type="protein sequence ID" value="EAR88409.2"/>
    <property type="molecule type" value="Genomic_DNA"/>
</dbReference>
<dbReference type="Proteomes" id="UP000009168">
    <property type="component" value="Unassembled WGS sequence"/>
</dbReference>
<dbReference type="PANTHER" id="PTHR45689">
    <property type="entry name" value="I[[H]] CHANNEL, ISOFORM E"/>
    <property type="match status" value="1"/>
</dbReference>
<evidence type="ECO:0000256" key="1">
    <source>
        <dbReference type="SAM" id="MobiDB-lite"/>
    </source>
</evidence>
<accession>Q22TM9</accession>
<feature type="region of interest" description="Disordered" evidence="1">
    <location>
        <begin position="817"/>
        <end position="837"/>
    </location>
</feature>
<keyword evidence="5" id="KW-1185">Reference proteome</keyword>
<feature type="domain" description="Cyclic nucleotide-binding" evidence="3">
    <location>
        <begin position="545"/>
        <end position="645"/>
    </location>
</feature>
<dbReference type="InterPro" id="IPR014710">
    <property type="entry name" value="RmlC-like_jellyroll"/>
</dbReference>
<dbReference type="SUPFAM" id="SSF81324">
    <property type="entry name" value="Voltage-gated potassium channels"/>
    <property type="match status" value="1"/>
</dbReference>
<dbReference type="RefSeq" id="XP_001008654.2">
    <property type="nucleotide sequence ID" value="XM_001008654.2"/>
</dbReference>
<keyword evidence="2" id="KW-0472">Membrane</keyword>
<dbReference type="HOGENOM" id="CLU_009145_0_0_1"/>
<dbReference type="KEGG" id="tet:TTHERM_00164990"/>
<dbReference type="Gene3D" id="1.10.287.630">
    <property type="entry name" value="Helix hairpin bin"/>
    <property type="match status" value="1"/>
</dbReference>
<dbReference type="AlphaFoldDB" id="Q22TM9"/>
<dbReference type="SUPFAM" id="SSF51206">
    <property type="entry name" value="cAMP-binding domain-like"/>
    <property type="match status" value="1"/>
</dbReference>
<evidence type="ECO:0000313" key="5">
    <source>
        <dbReference type="Proteomes" id="UP000009168"/>
    </source>
</evidence>
<evidence type="ECO:0000259" key="3">
    <source>
        <dbReference type="PROSITE" id="PS50042"/>
    </source>
</evidence>
<feature type="region of interest" description="Disordered" evidence="1">
    <location>
        <begin position="871"/>
        <end position="892"/>
    </location>
</feature>
<dbReference type="Gene3D" id="1.10.287.70">
    <property type="match status" value="1"/>
</dbReference>
<dbReference type="GO" id="GO:0005249">
    <property type="term" value="F:voltage-gated potassium channel activity"/>
    <property type="evidence" value="ECO:0007669"/>
    <property type="project" value="TreeGrafter"/>
</dbReference>
<sequence>MISYENNNSYRKNFQLNAEDHKLFQQLPFKQSDSEVEPGSFFESSRIYSTTKNEIPQQENIQNKTILQVLSEYQRDQFQECTSVYTEKSFSRNTKTLTNNSPIKHNQLTQSQKYDIQNINLNQEEFQFKKAEPIRLMRTLKLIVNIQQFFRILSMNARIFNRLTQHQHNLIGDASSVYSKSLSLKNGGKVFNLVNNFMYISLKLRYILNKKVFNPSNYIIKAWDSLQSLLIIFSTFLLNLELFFQMDISQFQLLFQILFNVSVIDIFIELNTGVLQKGIIIYDRNFIIKSYMKNTFFLDLLGNIPLFFYISKVEVSTSMRIFINILFTFKWVKISKVLQQIAFYVSYEKNHKNIFDLFKLLVFVIGICHIFCLFWHGLVLLEINNGITNNWLASKNLLDASIQDRYIYSFYFLAVTMATVGYGDIAPQNKLEVLFTTITIFVTCVVYAFSLNTIGGIIENIEKKDKKYKENLQIIHGLMREEEVSRELKIQVSNYIEYLYKESNEIQKKQEKLIIQKLSTKLRNDLTLEIQGKYLSNIPLFKSIQEKDQIAKIMEEQLYSPAETIFTQGDIDDCSLYYIVKGSVSIVFESGQNSNREAQQIQLKQKKEYFGEISFITGNRRTFTAKATDFCRIYKINREQFLSVIQENDQDFEHFQMIKEAITLNNNFKYCSIICSICKSENHFSINCPKTHLTFKKQIIISRYNSKCLQERTQYTRRQLKLNYFKKTQQLKKAINQINNNESLFEILDTIEFESVQFDLLDGEINYQQQIENEDDRDLFQRVLTKQFSNRNNQESLSTTEQAKTNNQFKMNLSQLTPSISSSSSHSSSSSSSSSDEIDDNIKNFIIKLIDQQKDTLQHNQNHYRKNSLYINDLNDHNNPNNNNNNNNNQQQQNGILLNNRARRLTRQNLKLENLISFIESNNSSFEEDIKANKRKSFQITNGIMNFKQISPNNSLKTININNQANYSNNMCTPFQYQGEQQNFLNFEKKFLEASESQDQVNYFMLQVFDKAKIFKYYFPNYNYPEVLQKWMIFQSKKQKSIPISVSNNLKKKRYQNKRKQSSYQSQFKKIII</sequence>
<dbReference type="Pfam" id="PF00027">
    <property type="entry name" value="cNMP_binding"/>
    <property type="match status" value="1"/>
</dbReference>
<dbReference type="Gene3D" id="2.60.120.10">
    <property type="entry name" value="Jelly Rolls"/>
    <property type="match status" value="1"/>
</dbReference>
<gene>
    <name evidence="4" type="ORF">TTHERM_00164990</name>
</gene>
<dbReference type="PANTHER" id="PTHR45689:SF5">
    <property type="entry name" value="I[[H]] CHANNEL, ISOFORM E"/>
    <property type="match status" value="1"/>
</dbReference>
<keyword evidence="2" id="KW-0812">Transmembrane</keyword>
<evidence type="ECO:0000256" key="2">
    <source>
        <dbReference type="SAM" id="Phobius"/>
    </source>
</evidence>
<dbReference type="GO" id="GO:0098855">
    <property type="term" value="C:HCN channel complex"/>
    <property type="evidence" value="ECO:0007669"/>
    <property type="project" value="TreeGrafter"/>
</dbReference>
<feature type="transmembrane region" description="Helical" evidence="2">
    <location>
        <begin position="406"/>
        <end position="426"/>
    </location>
</feature>
<organism evidence="4 5">
    <name type="scientific">Tetrahymena thermophila (strain SB210)</name>
    <dbReference type="NCBI Taxonomy" id="312017"/>
    <lineage>
        <taxon>Eukaryota</taxon>
        <taxon>Sar</taxon>
        <taxon>Alveolata</taxon>
        <taxon>Ciliophora</taxon>
        <taxon>Intramacronucleata</taxon>
        <taxon>Oligohymenophorea</taxon>
        <taxon>Hymenostomatida</taxon>
        <taxon>Tetrahymenina</taxon>
        <taxon>Tetrahymenidae</taxon>
        <taxon>Tetrahymena</taxon>
    </lineage>
</organism>
<dbReference type="InParanoid" id="Q22TM9"/>
<dbReference type="InterPro" id="IPR051413">
    <property type="entry name" value="K/Na_HCN_channel"/>
</dbReference>